<accession>A0ACC3CUV7</accession>
<name>A0ACC3CUV7_9PEZI</name>
<gene>
    <name evidence="1" type="ORF">LTS18_000171</name>
</gene>
<protein>
    <submittedName>
        <fullName evidence="1">Uncharacterized protein</fullName>
    </submittedName>
</protein>
<reference evidence="1" key="1">
    <citation type="submission" date="2024-09" db="EMBL/GenBank/DDBJ databases">
        <title>Black Yeasts Isolated from many extreme environments.</title>
        <authorList>
            <person name="Coleine C."/>
            <person name="Stajich J.E."/>
            <person name="Selbmann L."/>
        </authorList>
    </citation>
    <scope>NUCLEOTIDE SEQUENCE</scope>
    <source>
        <strain evidence="1">CCFEE 5737</strain>
    </source>
</reference>
<proteinExistence type="predicted"/>
<evidence type="ECO:0000313" key="2">
    <source>
        <dbReference type="Proteomes" id="UP001186974"/>
    </source>
</evidence>
<organism evidence="1 2">
    <name type="scientific">Coniosporium uncinatum</name>
    <dbReference type="NCBI Taxonomy" id="93489"/>
    <lineage>
        <taxon>Eukaryota</taxon>
        <taxon>Fungi</taxon>
        <taxon>Dikarya</taxon>
        <taxon>Ascomycota</taxon>
        <taxon>Pezizomycotina</taxon>
        <taxon>Dothideomycetes</taxon>
        <taxon>Dothideomycetes incertae sedis</taxon>
        <taxon>Coniosporium</taxon>
    </lineage>
</organism>
<dbReference type="EMBL" id="JAWDJW010011360">
    <property type="protein sequence ID" value="KAK3044856.1"/>
    <property type="molecule type" value="Genomic_DNA"/>
</dbReference>
<keyword evidence="2" id="KW-1185">Reference proteome</keyword>
<dbReference type="Proteomes" id="UP001186974">
    <property type="component" value="Unassembled WGS sequence"/>
</dbReference>
<evidence type="ECO:0000313" key="1">
    <source>
        <dbReference type="EMBL" id="KAK3044856.1"/>
    </source>
</evidence>
<comment type="caution">
    <text evidence="1">The sequence shown here is derived from an EMBL/GenBank/DDBJ whole genome shotgun (WGS) entry which is preliminary data.</text>
</comment>
<sequence>MPSIKRSNWNMPTHRTYKDTTGLRGVIQKTRNHVTQSGNARASKMGTPTHLLDEKRSRVVAAPKVMVRDYELGKMSPVGPTSSSGVRKESIMPPKKSSFAAVGGVRPAGEHDAALKERERRLNALKEGKPLPPPMVASSNGARAEDTNRTRLAPDAVYKVPRMMANPMKRQREASPWMSGAPKKRKEDPLLPAKRRKV</sequence>